<feature type="compositionally biased region" description="Basic and acidic residues" evidence="1">
    <location>
        <begin position="105"/>
        <end position="116"/>
    </location>
</feature>
<comment type="caution">
    <text evidence="2">The sequence shown here is derived from an EMBL/GenBank/DDBJ whole genome shotgun (WGS) entry which is preliminary data.</text>
</comment>
<dbReference type="Proteomes" id="UP001642260">
    <property type="component" value="Unassembled WGS sequence"/>
</dbReference>
<reference evidence="2 3" key="1">
    <citation type="submission" date="2022-03" db="EMBL/GenBank/DDBJ databases">
        <authorList>
            <person name="Macdonald S."/>
            <person name="Ahmed S."/>
            <person name="Newling K."/>
        </authorList>
    </citation>
    <scope>NUCLEOTIDE SEQUENCE [LARGE SCALE GENOMIC DNA]</scope>
</reference>
<dbReference type="EMBL" id="CAKOAT010547376">
    <property type="protein sequence ID" value="CAH8382246.1"/>
    <property type="molecule type" value="Genomic_DNA"/>
</dbReference>
<evidence type="ECO:0000313" key="2">
    <source>
        <dbReference type="EMBL" id="CAH8382246.1"/>
    </source>
</evidence>
<gene>
    <name evidence="2" type="ORF">ERUC_LOCUS34729</name>
</gene>
<feature type="compositionally biased region" description="Polar residues" evidence="1">
    <location>
        <begin position="42"/>
        <end position="64"/>
    </location>
</feature>
<organism evidence="2 3">
    <name type="scientific">Eruca vesicaria subsp. sativa</name>
    <name type="common">Garden rocket</name>
    <name type="synonym">Eruca sativa</name>
    <dbReference type="NCBI Taxonomy" id="29727"/>
    <lineage>
        <taxon>Eukaryota</taxon>
        <taxon>Viridiplantae</taxon>
        <taxon>Streptophyta</taxon>
        <taxon>Embryophyta</taxon>
        <taxon>Tracheophyta</taxon>
        <taxon>Spermatophyta</taxon>
        <taxon>Magnoliopsida</taxon>
        <taxon>eudicotyledons</taxon>
        <taxon>Gunneridae</taxon>
        <taxon>Pentapetalae</taxon>
        <taxon>rosids</taxon>
        <taxon>malvids</taxon>
        <taxon>Brassicales</taxon>
        <taxon>Brassicaceae</taxon>
        <taxon>Brassiceae</taxon>
        <taxon>Eruca</taxon>
    </lineage>
</organism>
<protein>
    <submittedName>
        <fullName evidence="2">Uncharacterized protein</fullName>
    </submittedName>
</protein>
<proteinExistence type="predicted"/>
<accession>A0ABC8LFD6</accession>
<keyword evidence="3" id="KW-1185">Reference proteome</keyword>
<evidence type="ECO:0000313" key="3">
    <source>
        <dbReference type="Proteomes" id="UP001642260"/>
    </source>
</evidence>
<dbReference type="AlphaFoldDB" id="A0ABC8LFD6"/>
<feature type="compositionally biased region" description="Polar residues" evidence="1">
    <location>
        <begin position="18"/>
        <end position="33"/>
    </location>
</feature>
<sequence length="137" mass="15481">MKPSTEPPKMAIDDHQIQLRTRPTRGSKNQSLQPRGHRLESNSKSSLNQNSEPNLHPLSTTKNTGEIKAETTAPTTLKAYCHSESPPPQPHHDSRRSRTTTGDNVPRDRAHSETNPKTRINGIPDERLGIEKQQRRR</sequence>
<name>A0ABC8LFD6_ERUVS</name>
<feature type="compositionally biased region" description="Basic and acidic residues" evidence="1">
    <location>
        <begin position="124"/>
        <end position="137"/>
    </location>
</feature>
<evidence type="ECO:0000256" key="1">
    <source>
        <dbReference type="SAM" id="MobiDB-lite"/>
    </source>
</evidence>
<feature type="region of interest" description="Disordered" evidence="1">
    <location>
        <begin position="1"/>
        <end position="137"/>
    </location>
</feature>